<dbReference type="Proteomes" id="UP000195975">
    <property type="component" value="Unassembled WGS sequence"/>
</dbReference>
<keyword evidence="1" id="KW-0472">Membrane</keyword>
<organism evidence="3 4">
    <name type="scientific">Parabacteroides johnsonii</name>
    <dbReference type="NCBI Taxonomy" id="387661"/>
    <lineage>
        <taxon>Bacteria</taxon>
        <taxon>Pseudomonadati</taxon>
        <taxon>Bacteroidota</taxon>
        <taxon>Bacteroidia</taxon>
        <taxon>Bacteroidales</taxon>
        <taxon>Tannerellaceae</taxon>
        <taxon>Parabacteroides</taxon>
    </lineage>
</organism>
<proteinExistence type="predicted"/>
<dbReference type="GO" id="GO:0016740">
    <property type="term" value="F:transferase activity"/>
    <property type="evidence" value="ECO:0007669"/>
    <property type="project" value="UniProtKB-KW"/>
</dbReference>
<dbReference type="RefSeq" id="WP_021862074.1">
    <property type="nucleotide sequence ID" value="NZ_CAJLBM010000014.1"/>
</dbReference>
<dbReference type="InterPro" id="IPR029044">
    <property type="entry name" value="Nucleotide-diphossugar_trans"/>
</dbReference>
<feature type="transmembrane region" description="Helical" evidence="1">
    <location>
        <begin position="13"/>
        <end position="32"/>
    </location>
</feature>
<evidence type="ECO:0000313" key="4">
    <source>
        <dbReference type="Proteomes" id="UP000195975"/>
    </source>
</evidence>
<feature type="transmembrane region" description="Helical" evidence="1">
    <location>
        <begin position="325"/>
        <end position="345"/>
    </location>
</feature>
<dbReference type="InterPro" id="IPR001173">
    <property type="entry name" value="Glyco_trans_2-like"/>
</dbReference>
<reference evidence="4" key="1">
    <citation type="submission" date="2017-04" db="EMBL/GenBank/DDBJ databases">
        <title>Function of individual gut microbiota members based on whole genome sequencing of pure cultures obtained from chicken caecum.</title>
        <authorList>
            <person name="Medvecky M."/>
            <person name="Cejkova D."/>
            <person name="Polansky O."/>
            <person name="Karasova D."/>
            <person name="Kubasova T."/>
            <person name="Cizek A."/>
            <person name="Rychlik I."/>
        </authorList>
    </citation>
    <scope>NUCLEOTIDE SEQUENCE [LARGE SCALE GENOMIC DNA]</scope>
    <source>
        <strain evidence="4">An42</strain>
    </source>
</reference>
<dbReference type="AlphaFoldDB" id="A0A9Q5SSP5"/>
<keyword evidence="1" id="KW-1133">Transmembrane helix</keyword>
<name>A0A9Q5SSP5_9BACT</name>
<gene>
    <name evidence="3" type="ORF">B5F96_06950</name>
</gene>
<comment type="caution">
    <text evidence="3">The sequence shown here is derived from an EMBL/GenBank/DDBJ whole genome shotgun (WGS) entry which is preliminary data.</text>
</comment>
<dbReference type="SUPFAM" id="SSF53448">
    <property type="entry name" value="Nucleotide-diphospho-sugar transferases"/>
    <property type="match status" value="1"/>
</dbReference>
<feature type="transmembrane region" description="Helical" evidence="1">
    <location>
        <begin position="298"/>
        <end position="319"/>
    </location>
</feature>
<evidence type="ECO:0000256" key="1">
    <source>
        <dbReference type="SAM" id="Phobius"/>
    </source>
</evidence>
<dbReference type="PANTHER" id="PTHR43685">
    <property type="entry name" value="GLYCOSYLTRANSFERASE"/>
    <property type="match status" value="1"/>
</dbReference>
<evidence type="ECO:0000313" key="3">
    <source>
        <dbReference type="EMBL" id="OUO05803.1"/>
    </source>
</evidence>
<sequence length="393" mass="44530">MSENLLTFSTLELLLAGITGVLFIIQILYYLVTYARPLRAAKTAESTEQATVDKEAQPVSVIVYAHGEPEDLRNNLPVLLNQDYPDYEVIVVNDGSDADSEDILKLFSNEYKNLYYTYVPVDTQYLSHKKLALTMGIKAARHDILLFTEADCLPISPKWIKAMVNSYNTETDIVLGFCAYRHTKGFLHKLIAYDNLTNGLQMISSALSHHPFTGNGRNLSYRKKLFFDHKGYSKSLNLHAGADDLFINEVSNSTNTQVQLSSDSIIEMNKIEDSGTWREMKASRSATKRFYKGCSLTFYRMEIVSYLFFGIAAISTFIAGLLGNWLLSILAGLLLIFRFTVKAFVYKKSALLLQQNPLTVWLPLLEIAQPAYDIYVRIYRMFNGKKDFTNNVA</sequence>
<dbReference type="EMBL" id="NFIJ01000005">
    <property type="protein sequence ID" value="OUO05803.1"/>
    <property type="molecule type" value="Genomic_DNA"/>
</dbReference>
<keyword evidence="1" id="KW-0812">Transmembrane</keyword>
<feature type="domain" description="Glycosyltransferase 2-like" evidence="2">
    <location>
        <begin position="60"/>
        <end position="186"/>
    </location>
</feature>
<accession>A0A9Q5SSP5</accession>
<dbReference type="InterPro" id="IPR050834">
    <property type="entry name" value="Glycosyltransf_2"/>
</dbReference>
<evidence type="ECO:0000259" key="2">
    <source>
        <dbReference type="Pfam" id="PF00535"/>
    </source>
</evidence>
<dbReference type="Pfam" id="PF00535">
    <property type="entry name" value="Glycos_transf_2"/>
    <property type="match status" value="1"/>
</dbReference>
<keyword evidence="3" id="KW-0808">Transferase</keyword>
<protein>
    <submittedName>
        <fullName evidence="3">Glycosyl transferase</fullName>
    </submittedName>
</protein>
<dbReference type="Gene3D" id="3.90.550.10">
    <property type="entry name" value="Spore Coat Polysaccharide Biosynthesis Protein SpsA, Chain A"/>
    <property type="match status" value="1"/>
</dbReference>
<dbReference type="PANTHER" id="PTHR43685:SF2">
    <property type="entry name" value="GLYCOSYLTRANSFERASE 2-LIKE DOMAIN-CONTAINING PROTEIN"/>
    <property type="match status" value="1"/>
</dbReference>